<evidence type="ECO:0000313" key="10">
    <source>
        <dbReference type="EMBL" id="CDP15713.1"/>
    </source>
</evidence>
<dbReference type="Gramene" id="CDP15713">
    <property type="protein sequence ID" value="CDP15713"/>
    <property type="gene ID" value="GSCOC_T00015721001"/>
</dbReference>
<dbReference type="PANTHER" id="PTHR15975:SF0">
    <property type="entry name" value="CCR4-NOT TRANSCRIPTION COMPLEX SUBUNIT 11"/>
    <property type="match status" value="1"/>
</dbReference>
<comment type="similarity">
    <text evidence="3">Belongs to the CNOT11 family.</text>
</comment>
<evidence type="ECO:0000256" key="7">
    <source>
        <dbReference type="ARBA" id="ARBA00023158"/>
    </source>
</evidence>
<keyword evidence="5" id="KW-0963">Cytoplasm</keyword>
<dbReference type="AlphaFoldDB" id="A0A068V770"/>
<dbReference type="OrthoDB" id="10265389at2759"/>
<proteinExistence type="inferred from homology"/>
<comment type="subcellular location">
    <subcellularLocation>
        <location evidence="2">Cytoplasm</location>
    </subcellularLocation>
    <subcellularLocation>
        <location evidence="1">Nucleus</location>
    </subcellularLocation>
</comment>
<keyword evidence="9" id="KW-0539">Nucleus</keyword>
<name>A0A068V770_COFCA</name>
<dbReference type="STRING" id="49390.A0A068V770"/>
<evidence type="ECO:0000256" key="4">
    <source>
        <dbReference type="ARBA" id="ARBA00014872"/>
    </source>
</evidence>
<evidence type="ECO:0000256" key="6">
    <source>
        <dbReference type="ARBA" id="ARBA00023015"/>
    </source>
</evidence>
<dbReference type="InterPro" id="IPR019312">
    <property type="entry name" value="CNOT11"/>
</dbReference>
<accession>A0A068V770</accession>
<dbReference type="Proteomes" id="UP000295252">
    <property type="component" value="Chromosome IX"/>
</dbReference>
<evidence type="ECO:0000256" key="2">
    <source>
        <dbReference type="ARBA" id="ARBA00004496"/>
    </source>
</evidence>
<evidence type="ECO:0000256" key="5">
    <source>
        <dbReference type="ARBA" id="ARBA00022490"/>
    </source>
</evidence>
<dbReference type="GO" id="GO:0005737">
    <property type="term" value="C:cytoplasm"/>
    <property type="evidence" value="ECO:0007669"/>
    <property type="project" value="UniProtKB-SubCell"/>
</dbReference>
<protein>
    <recommendedName>
        <fullName evidence="4">CCR4-NOT transcription complex subunit 11</fullName>
    </recommendedName>
</protein>
<dbReference type="OMA" id="KRISTCK"/>
<evidence type="ECO:0000256" key="8">
    <source>
        <dbReference type="ARBA" id="ARBA00023163"/>
    </source>
</evidence>
<dbReference type="PhylomeDB" id="A0A068V770"/>
<keyword evidence="7" id="KW-0943">RNA-mediated gene silencing</keyword>
<evidence type="ECO:0000256" key="3">
    <source>
        <dbReference type="ARBA" id="ARBA00008030"/>
    </source>
</evidence>
<reference evidence="11" key="1">
    <citation type="journal article" date="2014" name="Science">
        <title>The coffee genome provides insight into the convergent evolution of caffeine biosynthesis.</title>
        <authorList>
            <person name="Denoeud F."/>
            <person name="Carretero-Paulet L."/>
            <person name="Dereeper A."/>
            <person name="Droc G."/>
            <person name="Guyot R."/>
            <person name="Pietrella M."/>
            <person name="Zheng C."/>
            <person name="Alberti A."/>
            <person name="Anthony F."/>
            <person name="Aprea G."/>
            <person name="Aury J.M."/>
            <person name="Bento P."/>
            <person name="Bernard M."/>
            <person name="Bocs S."/>
            <person name="Campa C."/>
            <person name="Cenci A."/>
            <person name="Combes M.C."/>
            <person name="Crouzillat D."/>
            <person name="Da Silva C."/>
            <person name="Daddiego L."/>
            <person name="De Bellis F."/>
            <person name="Dussert S."/>
            <person name="Garsmeur O."/>
            <person name="Gayraud T."/>
            <person name="Guignon V."/>
            <person name="Jahn K."/>
            <person name="Jamilloux V."/>
            <person name="Joet T."/>
            <person name="Labadie K."/>
            <person name="Lan T."/>
            <person name="Leclercq J."/>
            <person name="Lepelley M."/>
            <person name="Leroy T."/>
            <person name="Li L.T."/>
            <person name="Librado P."/>
            <person name="Lopez L."/>
            <person name="Munoz A."/>
            <person name="Noel B."/>
            <person name="Pallavicini A."/>
            <person name="Perrotta G."/>
            <person name="Poncet V."/>
            <person name="Pot D."/>
            <person name="Priyono X."/>
            <person name="Rigoreau M."/>
            <person name="Rouard M."/>
            <person name="Rozas J."/>
            <person name="Tranchant-Dubreuil C."/>
            <person name="VanBuren R."/>
            <person name="Zhang Q."/>
            <person name="Andrade A.C."/>
            <person name="Argout X."/>
            <person name="Bertrand B."/>
            <person name="de Kochko A."/>
            <person name="Graziosi G."/>
            <person name="Henry R.J."/>
            <person name="Jayarama X."/>
            <person name="Ming R."/>
            <person name="Nagai C."/>
            <person name="Rounsley S."/>
            <person name="Sankoff D."/>
            <person name="Giuliano G."/>
            <person name="Albert V.A."/>
            <person name="Wincker P."/>
            <person name="Lashermes P."/>
        </authorList>
    </citation>
    <scope>NUCLEOTIDE SEQUENCE [LARGE SCALE GENOMIC DNA]</scope>
    <source>
        <strain evidence="11">cv. DH200-94</strain>
    </source>
</reference>
<dbReference type="GO" id="GO:0005634">
    <property type="term" value="C:nucleus"/>
    <property type="evidence" value="ECO:0007669"/>
    <property type="project" value="UniProtKB-SubCell"/>
</dbReference>
<keyword evidence="11" id="KW-1185">Reference proteome</keyword>
<dbReference type="Pfam" id="PF10155">
    <property type="entry name" value="CNOT11"/>
    <property type="match status" value="1"/>
</dbReference>
<dbReference type="EMBL" id="HG739188">
    <property type="protein sequence ID" value="CDP15713.1"/>
    <property type="molecule type" value="Genomic_DNA"/>
</dbReference>
<keyword evidence="6" id="KW-0805">Transcription regulation</keyword>
<dbReference type="GO" id="GO:0031047">
    <property type="term" value="P:regulatory ncRNA-mediated gene silencing"/>
    <property type="evidence" value="ECO:0007669"/>
    <property type="project" value="UniProtKB-KW"/>
</dbReference>
<sequence>MGIRDGNKNRRIKYLNKVLSPTERLVGFAILHQAYSSQQTSFNPLISVLVAAASNEEAEIFERGFILQLLGSTSSTNTAEFLKLSAADYTRNFDPSSHTFPPREQLQQQYYSEVGPELVGSLFRNRVMNILPDPDVPHGCDINSTEFDLQAGVTPKIGSGARDETISGLLQNLSLQGLGPQWVRPRPPRLPLLERELVWLNPDNTHELMWDGGMCVTTVEPAKGSTVEDLIAKSLEGPLEPAEEEQVLLGLGDEPGRKLPVRVKNNPNLAAEVLIKLRDSTKILEYFSFLFSMDMDFNLIEVVNKFNKAVELQPDLVEMWVVLCSINWDTQLPKNTSHQASLVLYFLKALIAKDIIKGEYTCLKF</sequence>
<dbReference type="InParanoid" id="A0A068V770"/>
<evidence type="ECO:0000256" key="1">
    <source>
        <dbReference type="ARBA" id="ARBA00004123"/>
    </source>
</evidence>
<gene>
    <name evidence="10" type="ORF">GSCOC_T00015721001</name>
</gene>
<dbReference type="PANTHER" id="PTHR15975">
    <property type="entry name" value="CCR4-NOT TRANSCRIPTION COMPLEX SUBUNIT 11"/>
    <property type="match status" value="1"/>
</dbReference>
<keyword evidence="8" id="KW-0804">Transcription</keyword>
<evidence type="ECO:0000256" key="9">
    <source>
        <dbReference type="ARBA" id="ARBA00023242"/>
    </source>
</evidence>
<dbReference type="GO" id="GO:0030014">
    <property type="term" value="C:CCR4-NOT complex"/>
    <property type="evidence" value="ECO:0007669"/>
    <property type="project" value="InterPro"/>
</dbReference>
<organism evidence="10 11">
    <name type="scientific">Coffea canephora</name>
    <name type="common">Robusta coffee</name>
    <dbReference type="NCBI Taxonomy" id="49390"/>
    <lineage>
        <taxon>Eukaryota</taxon>
        <taxon>Viridiplantae</taxon>
        <taxon>Streptophyta</taxon>
        <taxon>Embryophyta</taxon>
        <taxon>Tracheophyta</taxon>
        <taxon>Spermatophyta</taxon>
        <taxon>Magnoliopsida</taxon>
        <taxon>eudicotyledons</taxon>
        <taxon>Gunneridae</taxon>
        <taxon>Pentapetalae</taxon>
        <taxon>asterids</taxon>
        <taxon>lamiids</taxon>
        <taxon>Gentianales</taxon>
        <taxon>Rubiaceae</taxon>
        <taxon>Ixoroideae</taxon>
        <taxon>Gardenieae complex</taxon>
        <taxon>Bertiereae - Coffeeae clade</taxon>
        <taxon>Coffeeae</taxon>
        <taxon>Coffea</taxon>
    </lineage>
</organism>
<evidence type="ECO:0000313" key="11">
    <source>
        <dbReference type="Proteomes" id="UP000295252"/>
    </source>
</evidence>